<comment type="caution">
    <text evidence="1">The sequence shown here is derived from an EMBL/GenBank/DDBJ whole genome shotgun (WGS) entry which is preliminary data.</text>
</comment>
<dbReference type="EMBL" id="LJRI01000629">
    <property type="protein sequence ID" value="KPY94839.1"/>
    <property type="molecule type" value="Genomic_DNA"/>
</dbReference>
<dbReference type="Proteomes" id="UP000050384">
    <property type="component" value="Unassembled WGS sequence"/>
</dbReference>
<name>A0A0Q0DAU2_PSESX</name>
<accession>A0A0Q0DAU2</accession>
<reference evidence="1 2" key="1">
    <citation type="submission" date="2015-09" db="EMBL/GenBank/DDBJ databases">
        <title>Genome announcement of multiple Pseudomonas syringae strains.</title>
        <authorList>
            <person name="Thakur S."/>
            <person name="Wang P.W."/>
            <person name="Gong Y."/>
            <person name="Weir B.S."/>
            <person name="Guttman D.S."/>
        </authorList>
    </citation>
    <scope>NUCLEOTIDE SEQUENCE [LARGE SCALE GENOMIC DNA]</scope>
    <source>
        <strain evidence="1 2">ICMP16929</strain>
    </source>
</reference>
<gene>
    <name evidence="1" type="ORF">ALO94_04944</name>
</gene>
<proteinExistence type="predicted"/>
<evidence type="ECO:0000313" key="1">
    <source>
        <dbReference type="EMBL" id="KPY94839.1"/>
    </source>
</evidence>
<evidence type="ECO:0000313" key="2">
    <source>
        <dbReference type="Proteomes" id="UP000050384"/>
    </source>
</evidence>
<feature type="non-terminal residue" evidence="1">
    <location>
        <position position="1"/>
    </location>
</feature>
<dbReference type="PATRIC" id="fig|264459.3.peg.2169"/>
<organism evidence="1 2">
    <name type="scientific">Pseudomonas syringae pv. spinaceae</name>
    <dbReference type="NCBI Taxonomy" id="264459"/>
    <lineage>
        <taxon>Bacteria</taxon>
        <taxon>Pseudomonadati</taxon>
        <taxon>Pseudomonadota</taxon>
        <taxon>Gammaproteobacteria</taxon>
        <taxon>Pseudomonadales</taxon>
        <taxon>Pseudomonadaceae</taxon>
        <taxon>Pseudomonas</taxon>
        <taxon>Pseudomonas syringae</taxon>
    </lineage>
</organism>
<dbReference type="AlphaFoldDB" id="A0A0Q0DAU2"/>
<sequence>QGANQISASSHELSRLAADLNQVVLRFKV</sequence>
<protein>
    <submittedName>
        <fullName evidence="1">Methyl-accepting chemotaxis protein</fullName>
    </submittedName>
</protein>